<reference evidence="1 2" key="1">
    <citation type="submission" date="2019-07" db="EMBL/GenBank/DDBJ databases">
        <title>WGS assembly of Gossypium tomentosum.</title>
        <authorList>
            <person name="Chen Z.J."/>
            <person name="Sreedasyam A."/>
            <person name="Ando A."/>
            <person name="Song Q."/>
            <person name="De L."/>
            <person name="Hulse-Kemp A."/>
            <person name="Ding M."/>
            <person name="Ye W."/>
            <person name="Kirkbride R."/>
            <person name="Jenkins J."/>
            <person name="Plott C."/>
            <person name="Lovell J."/>
            <person name="Lin Y.-M."/>
            <person name="Vaughn R."/>
            <person name="Liu B."/>
            <person name="Li W."/>
            <person name="Simpson S."/>
            <person name="Scheffler B."/>
            <person name="Saski C."/>
            <person name="Grover C."/>
            <person name="Hu G."/>
            <person name="Conover J."/>
            <person name="Carlson J."/>
            <person name="Shu S."/>
            <person name="Boston L."/>
            <person name="Williams M."/>
            <person name="Peterson D."/>
            <person name="Mcgee K."/>
            <person name="Jones D."/>
            <person name="Wendel J."/>
            <person name="Stelly D."/>
            <person name="Grimwood J."/>
            <person name="Schmutz J."/>
        </authorList>
    </citation>
    <scope>NUCLEOTIDE SEQUENCE [LARGE SCALE GENOMIC DNA]</scope>
    <source>
        <strain evidence="1">7179.01</strain>
    </source>
</reference>
<organism evidence="1 2">
    <name type="scientific">Gossypium tomentosum</name>
    <name type="common">Hawaiian cotton</name>
    <name type="synonym">Gossypium sandvicense</name>
    <dbReference type="NCBI Taxonomy" id="34277"/>
    <lineage>
        <taxon>Eukaryota</taxon>
        <taxon>Viridiplantae</taxon>
        <taxon>Streptophyta</taxon>
        <taxon>Embryophyta</taxon>
        <taxon>Tracheophyta</taxon>
        <taxon>Spermatophyta</taxon>
        <taxon>Magnoliopsida</taxon>
        <taxon>eudicotyledons</taxon>
        <taxon>Gunneridae</taxon>
        <taxon>Pentapetalae</taxon>
        <taxon>rosids</taxon>
        <taxon>malvids</taxon>
        <taxon>Malvales</taxon>
        <taxon>Malvaceae</taxon>
        <taxon>Malvoideae</taxon>
        <taxon>Gossypium</taxon>
    </lineage>
</organism>
<name>A0A5D2PNQ7_GOSTO</name>
<dbReference type="EMBL" id="CM017616">
    <property type="protein sequence ID" value="TYI17626.1"/>
    <property type="molecule type" value="Genomic_DNA"/>
</dbReference>
<sequence length="68" mass="7964">MVAKNQKDSITLFIRSSFNGEETPIYTNGLRFRRAMSQRGRRWLFWCNGAESHVPCVLRAHMEGVRHI</sequence>
<gene>
    <name evidence="1" type="ORF">ES332_A07G037800v1</name>
</gene>
<dbReference type="EMBL" id="CM017616">
    <property type="protein sequence ID" value="TYI17624.1"/>
    <property type="molecule type" value="Genomic_DNA"/>
</dbReference>
<dbReference type="Proteomes" id="UP000322667">
    <property type="component" value="Chromosome A07"/>
</dbReference>
<dbReference type="AlphaFoldDB" id="A0A5D2PNQ7"/>
<evidence type="ECO:0000313" key="2">
    <source>
        <dbReference type="Proteomes" id="UP000322667"/>
    </source>
</evidence>
<accession>A0A5D2PNQ7</accession>
<dbReference type="EMBL" id="CM017616">
    <property type="protein sequence ID" value="TYI17625.1"/>
    <property type="molecule type" value="Genomic_DNA"/>
</dbReference>
<protein>
    <submittedName>
        <fullName evidence="1">Uncharacterized protein</fullName>
    </submittedName>
</protein>
<keyword evidence="2" id="KW-1185">Reference proteome</keyword>
<evidence type="ECO:0000313" key="1">
    <source>
        <dbReference type="EMBL" id="TYI17626.1"/>
    </source>
</evidence>
<proteinExistence type="predicted"/>